<keyword evidence="3" id="KW-1185">Reference proteome</keyword>
<reference evidence="3" key="1">
    <citation type="journal article" date="2018" name="Science">
        <title>A primordial and reversible TCA cycle in a facultatively chemolithoautotrophic thermophile.</title>
        <authorList>
            <person name="Nunoura T."/>
            <person name="Chikaraishi Y."/>
            <person name="Izaki R."/>
            <person name="Suwa T."/>
            <person name="Sato T."/>
            <person name="Harada T."/>
            <person name="Mori K."/>
            <person name="Kato Y."/>
            <person name="Miyazaki M."/>
            <person name="Shimamura S."/>
            <person name="Yanagawa K."/>
            <person name="Shuto A."/>
            <person name="Ohkouchi N."/>
            <person name="Fujita N."/>
            <person name="Takaki Y."/>
            <person name="Atomi H."/>
            <person name="Takai K."/>
        </authorList>
    </citation>
    <scope>NUCLEOTIDE SEQUENCE [LARGE SCALE GENOMIC DNA]</scope>
    <source>
        <strain evidence="3">DSM 17441 / JCM 13301 / NBRC 103674 / ABI70S6</strain>
    </source>
</reference>
<proteinExistence type="predicted"/>
<dbReference type="AlphaFoldDB" id="A0A0S3QU96"/>
<organism evidence="2 3">
    <name type="scientific">Thermosulfidibacter takaii (strain DSM 17441 / JCM 13301 / NBRC 103674 / ABI70S6)</name>
    <dbReference type="NCBI Taxonomy" id="1298851"/>
    <lineage>
        <taxon>Bacteria</taxon>
        <taxon>Pseudomonadati</taxon>
        <taxon>Thermosulfidibacterota</taxon>
        <taxon>Thermosulfidibacteria</taxon>
        <taxon>Thermosulfidibacterales</taxon>
        <taxon>Thermosulfidibacteraceae</taxon>
    </lineage>
</organism>
<gene>
    <name evidence="2" type="ORF">TST_1097</name>
</gene>
<protein>
    <recommendedName>
        <fullName evidence="1">Homocysteine biosynthesis enzyme sulfur-incorporation domain-containing protein</fullName>
    </recommendedName>
</protein>
<feature type="domain" description="Homocysteine biosynthesis enzyme sulfur-incorporation" evidence="1">
    <location>
        <begin position="21"/>
        <end position="378"/>
    </location>
</feature>
<name>A0A0S3QU96_THET7</name>
<dbReference type="Proteomes" id="UP000063234">
    <property type="component" value="Chromosome"/>
</dbReference>
<dbReference type="Pfam" id="PF01837">
    <property type="entry name" value="HcyBio"/>
    <property type="match status" value="1"/>
</dbReference>
<dbReference type="KEGG" id="ttk:TST_1097"/>
<sequence length="401" mass="43909">MGHVVEKSIEEINEKIRQGKVVVVTAEEMIDIVEEYGPEEAARRVDVVTTGTFAPMCSSGAFLNVGHSKPRIKMCEAYLNGVPAYAGLAAVDLYIGATALPKDDPRNAVYPGQFRYGGGHVIEDLIAGRDVVLRAYGYGTDCYPRREVETIININTINEAFLFNPRNCYQNYNCAVNLSNRMIYTYMGVLKPNLGNATYCSAGQLSPLLNDPYYKTIGVGTRIFLGGGIGYVVSQGTQHTTDVPRGKKGVVKKPAGTLAVTGDMRGMNTRYVRGVSILGYGVSLAIGIGIPIPVLNEEIAWHTSVKDEEIWTQVVDYGHDYPYGESRVLGEVNYAQLRSGEIEINGKKVPTAPLSSYYMAREIAETLKKWIQEGSFELAKPVAPIPSEGCVCKPMKIRSIK</sequence>
<dbReference type="PATRIC" id="fig|1298851.3.peg.1154"/>
<dbReference type="RefSeq" id="WP_068549883.1">
    <property type="nucleotide sequence ID" value="NZ_AP013035.1"/>
</dbReference>
<evidence type="ECO:0000313" key="2">
    <source>
        <dbReference type="EMBL" id="BAT71891.1"/>
    </source>
</evidence>
<dbReference type="EMBL" id="AP013035">
    <property type="protein sequence ID" value="BAT71891.1"/>
    <property type="molecule type" value="Genomic_DNA"/>
</dbReference>
<evidence type="ECO:0000313" key="3">
    <source>
        <dbReference type="Proteomes" id="UP000063234"/>
    </source>
</evidence>
<dbReference type="OrthoDB" id="9765041at2"/>
<evidence type="ECO:0000259" key="1">
    <source>
        <dbReference type="Pfam" id="PF01837"/>
    </source>
</evidence>
<dbReference type="STRING" id="1298851.TST_1097"/>
<accession>A0A0S3QU96</accession>
<dbReference type="InterPro" id="IPR002708">
    <property type="entry name" value="HcyBio"/>
</dbReference>